<gene>
    <name evidence="2" type="ORF">NPIL_194081</name>
</gene>
<dbReference type="Proteomes" id="UP000887013">
    <property type="component" value="Unassembled WGS sequence"/>
</dbReference>
<evidence type="ECO:0000313" key="2">
    <source>
        <dbReference type="EMBL" id="GFS76341.1"/>
    </source>
</evidence>
<sequence>MFSITVSHTVDSGRGGMTHSEFPCGQSHSSSVGSVCENNRNSGDGQTGSPDGSDEKSMKYASTRTCLRGPTIFFAGRQGKIDNTSDFEHLLGKSPPTSMRT</sequence>
<comment type="caution">
    <text evidence="2">The sequence shown here is derived from an EMBL/GenBank/DDBJ whole genome shotgun (WGS) entry which is preliminary data.</text>
</comment>
<feature type="region of interest" description="Disordered" evidence="1">
    <location>
        <begin position="1"/>
        <end position="61"/>
    </location>
</feature>
<keyword evidence="3" id="KW-1185">Reference proteome</keyword>
<feature type="compositionally biased region" description="Polar residues" evidence="1">
    <location>
        <begin position="1"/>
        <end position="10"/>
    </location>
</feature>
<name>A0A8X6T626_NEPPI</name>
<protein>
    <submittedName>
        <fullName evidence="2">Uncharacterized protein</fullName>
    </submittedName>
</protein>
<dbReference type="AlphaFoldDB" id="A0A8X6T626"/>
<organism evidence="2 3">
    <name type="scientific">Nephila pilipes</name>
    <name type="common">Giant wood spider</name>
    <name type="synonym">Nephila maculata</name>
    <dbReference type="NCBI Taxonomy" id="299642"/>
    <lineage>
        <taxon>Eukaryota</taxon>
        <taxon>Metazoa</taxon>
        <taxon>Ecdysozoa</taxon>
        <taxon>Arthropoda</taxon>
        <taxon>Chelicerata</taxon>
        <taxon>Arachnida</taxon>
        <taxon>Araneae</taxon>
        <taxon>Araneomorphae</taxon>
        <taxon>Entelegynae</taxon>
        <taxon>Araneoidea</taxon>
        <taxon>Nephilidae</taxon>
        <taxon>Nephila</taxon>
    </lineage>
</organism>
<reference evidence="2" key="1">
    <citation type="submission" date="2020-08" db="EMBL/GenBank/DDBJ databases">
        <title>Multicomponent nature underlies the extraordinary mechanical properties of spider dragline silk.</title>
        <authorList>
            <person name="Kono N."/>
            <person name="Nakamura H."/>
            <person name="Mori M."/>
            <person name="Yoshida Y."/>
            <person name="Ohtoshi R."/>
            <person name="Malay A.D."/>
            <person name="Moran D.A.P."/>
            <person name="Tomita M."/>
            <person name="Numata K."/>
            <person name="Arakawa K."/>
        </authorList>
    </citation>
    <scope>NUCLEOTIDE SEQUENCE</scope>
</reference>
<evidence type="ECO:0000256" key="1">
    <source>
        <dbReference type="SAM" id="MobiDB-lite"/>
    </source>
</evidence>
<accession>A0A8X6T626</accession>
<proteinExistence type="predicted"/>
<evidence type="ECO:0000313" key="3">
    <source>
        <dbReference type="Proteomes" id="UP000887013"/>
    </source>
</evidence>
<feature type="compositionally biased region" description="Polar residues" evidence="1">
    <location>
        <begin position="26"/>
        <end position="50"/>
    </location>
</feature>
<dbReference type="EMBL" id="BMAW01050640">
    <property type="protein sequence ID" value="GFS76341.1"/>
    <property type="molecule type" value="Genomic_DNA"/>
</dbReference>